<evidence type="ECO:0000313" key="11">
    <source>
        <dbReference type="EMBL" id="ARQ97149.1"/>
    </source>
</evidence>
<dbReference type="PANTHER" id="PTHR43711:SF1">
    <property type="entry name" value="HISTIDINE KINASE 1"/>
    <property type="match status" value="1"/>
</dbReference>
<dbReference type="Gene3D" id="3.40.50.2300">
    <property type="match status" value="1"/>
</dbReference>
<dbReference type="InterPro" id="IPR036097">
    <property type="entry name" value="HisK_dim/P_sf"/>
</dbReference>
<evidence type="ECO:0000256" key="4">
    <source>
        <dbReference type="ARBA" id="ARBA00022679"/>
    </source>
</evidence>
<dbReference type="InterPro" id="IPR001789">
    <property type="entry name" value="Sig_transdc_resp-reg_receiver"/>
</dbReference>
<evidence type="ECO:0000259" key="9">
    <source>
        <dbReference type="PROSITE" id="PS50109"/>
    </source>
</evidence>
<dbReference type="KEGG" id="clx:CLAN_0391"/>
<dbReference type="Pfam" id="PF00512">
    <property type="entry name" value="HisKA"/>
    <property type="match status" value="1"/>
</dbReference>
<keyword evidence="5 11" id="KW-0418">Kinase</keyword>
<feature type="transmembrane region" description="Helical" evidence="8">
    <location>
        <begin position="6"/>
        <end position="32"/>
    </location>
</feature>
<reference evidence="12" key="2">
    <citation type="journal article" date="2017" name="Genome Biol. Evol.">
        <title>Comparative genomic analysis identifies a Campylobacter clade deficient in selenium metabolism.</title>
        <authorList>
            <person name="Miller W.G."/>
            <person name="Yee E."/>
            <person name="Lopes B.S."/>
            <person name="Chapman M.H."/>
            <person name="Huynh S."/>
            <person name="Bono J.L."/>
            <person name="Parker C.T."/>
            <person name="Strachan N.J.C."/>
            <person name="Forbes K.J."/>
        </authorList>
    </citation>
    <scope>NUCLEOTIDE SEQUENCE [LARGE SCALE GENOMIC DNA]</scope>
    <source>
        <strain evidence="12">NCTC 13004</strain>
    </source>
</reference>
<dbReference type="SMART" id="SM00387">
    <property type="entry name" value="HATPase_c"/>
    <property type="match status" value="1"/>
</dbReference>
<dbReference type="Gene3D" id="1.10.287.130">
    <property type="match status" value="1"/>
</dbReference>
<feature type="modified residue" description="4-aspartylphosphate" evidence="7">
    <location>
        <position position="742"/>
    </location>
</feature>
<comment type="catalytic activity">
    <reaction evidence="1">
        <text>ATP + protein L-histidine = ADP + protein N-phospho-L-histidine.</text>
        <dbReference type="EC" id="2.7.13.3"/>
    </reaction>
</comment>
<feature type="transmembrane region" description="Helical" evidence="8">
    <location>
        <begin position="284"/>
        <end position="308"/>
    </location>
</feature>
<evidence type="ECO:0000313" key="12">
    <source>
        <dbReference type="Proteomes" id="UP000202031"/>
    </source>
</evidence>
<dbReference type="InterPro" id="IPR036890">
    <property type="entry name" value="HATPase_C_sf"/>
</dbReference>
<dbReference type="InterPro" id="IPR003594">
    <property type="entry name" value="HATPase_dom"/>
</dbReference>
<name>A0A1X9SLR2_9BACT</name>
<dbReference type="InterPro" id="IPR011006">
    <property type="entry name" value="CheY-like_superfamily"/>
</dbReference>
<reference evidence="12" key="1">
    <citation type="journal article" date="2017" name="Genome Biol. Evol.">
        <title>Comparative Genomic Analysis Identifies a Campylobacter Clade Deficient in Selenium Metabolism.</title>
        <authorList>
            <person name="Miller W.G."/>
            <person name="Yee E."/>
            <person name="Lopes B.S."/>
            <person name="Chapman M.H."/>
            <person name="Huynh S."/>
            <person name="Bono J.L."/>
            <person name="Parker C.T."/>
            <person name="Strachan N.J.C."/>
            <person name="Forbes K.J."/>
        </authorList>
    </citation>
    <scope>NUCLEOTIDE SEQUENCE [LARGE SCALE GENOMIC DNA]</scope>
    <source>
        <strain evidence="12">NCTC 13004</strain>
    </source>
</reference>
<dbReference type="PANTHER" id="PTHR43711">
    <property type="entry name" value="TWO-COMPONENT HISTIDINE KINASE"/>
    <property type="match status" value="1"/>
</dbReference>
<keyword evidence="8" id="KW-0812">Transmembrane</keyword>
<dbReference type="InterPro" id="IPR005467">
    <property type="entry name" value="His_kinase_dom"/>
</dbReference>
<evidence type="ECO:0000259" key="10">
    <source>
        <dbReference type="PROSITE" id="PS50110"/>
    </source>
</evidence>
<evidence type="ECO:0000256" key="6">
    <source>
        <dbReference type="ARBA" id="ARBA00023012"/>
    </source>
</evidence>
<evidence type="ECO:0000256" key="3">
    <source>
        <dbReference type="ARBA" id="ARBA00022553"/>
    </source>
</evidence>
<evidence type="ECO:0000256" key="7">
    <source>
        <dbReference type="PROSITE-ProRule" id="PRU00169"/>
    </source>
</evidence>
<dbReference type="InterPro" id="IPR050736">
    <property type="entry name" value="Sensor_HK_Regulatory"/>
</dbReference>
<dbReference type="Proteomes" id="UP000202031">
    <property type="component" value="Chromosome"/>
</dbReference>
<evidence type="ECO:0000256" key="2">
    <source>
        <dbReference type="ARBA" id="ARBA00012438"/>
    </source>
</evidence>
<keyword evidence="8" id="KW-0472">Membrane</keyword>
<dbReference type="InterPro" id="IPR003661">
    <property type="entry name" value="HisK_dim/P_dom"/>
</dbReference>
<dbReference type="InterPro" id="IPR004358">
    <property type="entry name" value="Sig_transdc_His_kin-like_C"/>
</dbReference>
<dbReference type="Pfam" id="PF02518">
    <property type="entry name" value="HATPase_c"/>
    <property type="match status" value="1"/>
</dbReference>
<keyword evidence="8" id="KW-1133">Transmembrane helix</keyword>
<dbReference type="GeneID" id="46920864"/>
<accession>A0A1X9SLR2</accession>
<evidence type="ECO:0000256" key="1">
    <source>
        <dbReference type="ARBA" id="ARBA00000085"/>
    </source>
</evidence>
<feature type="domain" description="Response regulatory" evidence="10">
    <location>
        <begin position="693"/>
        <end position="810"/>
    </location>
</feature>
<dbReference type="RefSeq" id="WP_096021734.1">
    <property type="nucleotide sequence ID" value="NZ_CP015578.1"/>
</dbReference>
<dbReference type="SUPFAM" id="SSF47384">
    <property type="entry name" value="Homodimeric domain of signal transducing histidine kinase"/>
    <property type="match status" value="1"/>
</dbReference>
<dbReference type="SUPFAM" id="SSF52172">
    <property type="entry name" value="CheY-like"/>
    <property type="match status" value="1"/>
</dbReference>
<dbReference type="EMBL" id="CP015578">
    <property type="protein sequence ID" value="ARQ97149.1"/>
    <property type="molecule type" value="Genomic_DNA"/>
</dbReference>
<dbReference type="PROSITE" id="PS50109">
    <property type="entry name" value="HIS_KIN"/>
    <property type="match status" value="1"/>
</dbReference>
<evidence type="ECO:0000256" key="5">
    <source>
        <dbReference type="ARBA" id="ARBA00022777"/>
    </source>
</evidence>
<organism evidence="11 12">
    <name type="scientific">Campylobacter lanienae NCTC 13004</name>
    <dbReference type="NCBI Taxonomy" id="1031753"/>
    <lineage>
        <taxon>Bacteria</taxon>
        <taxon>Pseudomonadati</taxon>
        <taxon>Campylobacterota</taxon>
        <taxon>Epsilonproteobacteria</taxon>
        <taxon>Campylobacterales</taxon>
        <taxon>Campylobacteraceae</taxon>
        <taxon>Campylobacter</taxon>
    </lineage>
</organism>
<dbReference type="PROSITE" id="PS50110">
    <property type="entry name" value="RESPONSE_REGULATORY"/>
    <property type="match status" value="1"/>
</dbReference>
<dbReference type="SUPFAM" id="SSF55874">
    <property type="entry name" value="ATPase domain of HSP90 chaperone/DNA topoisomerase II/histidine kinase"/>
    <property type="match status" value="1"/>
</dbReference>
<dbReference type="EC" id="2.7.13.3" evidence="2"/>
<keyword evidence="4" id="KW-0808">Transferase</keyword>
<gene>
    <name evidence="11" type="ORF">CLAN_0391</name>
</gene>
<dbReference type="Gene3D" id="3.30.565.10">
    <property type="entry name" value="Histidine kinase-like ATPase, C-terminal domain"/>
    <property type="match status" value="1"/>
</dbReference>
<sequence>MKITKFGLLGILRLIATIPLFIIFLISSWYLISQYNINVNLKDLKYKFSIALDLVNLSKELDKEMIISDPTSKQLNRQITDRTIEHINMLHHNRMDLSNILNKLNSLTQIRHTLDDPNFNKTEISSYFRDINSLIKDEILKLRDYDISHRLNLFIFTFVSSYSNTIAISAKRDLVANIINHRALDSEELLLWLDLIRNNKLDYGHLPDSLAKSTIESIFNSNEYKQTINNLSTFTIELIKNDSPSQYLAQKYYDLISQELGFAYQIQESISSQIESELDKFTQWLLYDSIIAFIVWILSITLILISYYTKNYIKANIYNLSKIIDKIKSVSSANLPEGTTEASLENGHKIINDALDKIIAQKDIAQSDSRSKTVFLTNISHEIKAPLNGIMGFIELLKSHSLGKDEKELIDIIEQSSQTLLKAINNIINMAKIEGGNSEIYESEFLLYNLFDNIISSYFNRLMAKNLNLTYYIDPELMVTVFSDEEKIRQIAINLIDNAIKFTPNGGQITIYIKKISSTNDNISFNLSVKDNGIGISQSSIDKIFENFYTDENLSRTYGGTGLGLSIISHYAKMLGSKIEVQSQLKKGSKFNLNLTLKLHPHKDKNYANIFKGSKVSINKNDIDEENLEIINLYLKYLGVSVESNITPVIGKFKDEKNSKNIDYQELNHGFSPSLISLINALLNSLKSTQKYDLKILVATNDTSKKTKDMFEEICSNVDVVYDGKSLYELTLINNYDAIFTDIALDRQNAIIATTNIINTQDEKDIERTPIIAILTNPKDKINKTNLLFDYYLQKPLLKSQIIEILSSIDNKDPINALDDTRDILLFKKSKMETRIYHAVLSKVCHMIDTIESIDELEEITQSRAYKLILIDYNDQFDDKRILNILEASYDLHKFKSKVALFVEPNIKIPTHIKAHFAQIISTNISKSELEKEIKELLQ</sequence>
<evidence type="ECO:0000256" key="8">
    <source>
        <dbReference type="SAM" id="Phobius"/>
    </source>
</evidence>
<dbReference type="PRINTS" id="PR00344">
    <property type="entry name" value="BCTRLSENSOR"/>
</dbReference>
<protein>
    <recommendedName>
        <fullName evidence="2">histidine kinase</fullName>
        <ecNumber evidence="2">2.7.13.3</ecNumber>
    </recommendedName>
</protein>
<dbReference type="AlphaFoldDB" id="A0A1X9SLR2"/>
<dbReference type="CDD" id="cd00082">
    <property type="entry name" value="HisKA"/>
    <property type="match status" value="1"/>
</dbReference>
<dbReference type="SMART" id="SM00388">
    <property type="entry name" value="HisKA"/>
    <property type="match status" value="1"/>
</dbReference>
<proteinExistence type="predicted"/>
<keyword evidence="3 7" id="KW-0597">Phosphoprotein</keyword>
<dbReference type="GO" id="GO:0000155">
    <property type="term" value="F:phosphorelay sensor kinase activity"/>
    <property type="evidence" value="ECO:0007669"/>
    <property type="project" value="InterPro"/>
</dbReference>
<feature type="domain" description="Histidine kinase" evidence="9">
    <location>
        <begin position="378"/>
        <end position="599"/>
    </location>
</feature>
<keyword evidence="6" id="KW-0902">Two-component regulatory system</keyword>